<gene>
    <name evidence="1" type="ORF">CU098_006058</name>
</gene>
<name>A0A367IML2_RHIST</name>
<protein>
    <submittedName>
        <fullName evidence="1">Uncharacterized protein</fullName>
    </submittedName>
</protein>
<evidence type="ECO:0000313" key="1">
    <source>
        <dbReference type="EMBL" id="RCH78866.1"/>
    </source>
</evidence>
<proteinExistence type="predicted"/>
<comment type="caution">
    <text evidence="1">The sequence shown here is derived from an EMBL/GenBank/DDBJ whole genome shotgun (WGS) entry which is preliminary data.</text>
</comment>
<reference evidence="1 2" key="1">
    <citation type="journal article" date="2018" name="G3 (Bethesda)">
        <title>Phylogenetic and Phylogenomic Definition of Rhizopus Species.</title>
        <authorList>
            <person name="Gryganskyi A.P."/>
            <person name="Golan J."/>
            <person name="Dolatabadi S."/>
            <person name="Mondo S."/>
            <person name="Robb S."/>
            <person name="Idnurm A."/>
            <person name="Muszewska A."/>
            <person name="Steczkiewicz K."/>
            <person name="Masonjones S."/>
            <person name="Liao H.L."/>
            <person name="Gajdeczka M.T."/>
            <person name="Anike F."/>
            <person name="Vuek A."/>
            <person name="Anishchenko I.M."/>
            <person name="Voigt K."/>
            <person name="de Hoog G.S."/>
            <person name="Smith M.E."/>
            <person name="Heitman J."/>
            <person name="Vilgalys R."/>
            <person name="Stajich J.E."/>
        </authorList>
    </citation>
    <scope>NUCLEOTIDE SEQUENCE [LARGE SCALE GENOMIC DNA]</scope>
    <source>
        <strain evidence="1 2">LSU 92-RS-03</strain>
    </source>
</reference>
<sequence length="195" mass="22499">DFILRDLNADNDIITTEEKPTRKGVKADVRKGLLLQKLNLDLWSRKVGNIKLIAELESISCQWERTKLTIYASRLLPSGHVLSYRKGEFTMPISSKYASDFAKLVMAIISLKRIVVHNYEKFALILDEKCKQELSYLSFSEVHDITFREDSTDINNSDDYEEDCCKRNFDADGSASEKLKNQNHMTVKSWSYMTT</sequence>
<dbReference type="OrthoDB" id="2226190at2759"/>
<evidence type="ECO:0000313" key="2">
    <source>
        <dbReference type="Proteomes" id="UP000253551"/>
    </source>
</evidence>
<organism evidence="1 2">
    <name type="scientific">Rhizopus stolonifer</name>
    <name type="common">Rhizopus nigricans</name>
    <dbReference type="NCBI Taxonomy" id="4846"/>
    <lineage>
        <taxon>Eukaryota</taxon>
        <taxon>Fungi</taxon>
        <taxon>Fungi incertae sedis</taxon>
        <taxon>Mucoromycota</taxon>
        <taxon>Mucoromycotina</taxon>
        <taxon>Mucoromycetes</taxon>
        <taxon>Mucorales</taxon>
        <taxon>Mucorineae</taxon>
        <taxon>Rhizopodaceae</taxon>
        <taxon>Rhizopus</taxon>
    </lineage>
</organism>
<dbReference type="Proteomes" id="UP000253551">
    <property type="component" value="Unassembled WGS sequence"/>
</dbReference>
<accession>A0A367IML2</accession>
<feature type="non-terminal residue" evidence="1">
    <location>
        <position position="1"/>
    </location>
</feature>
<keyword evidence="2" id="KW-1185">Reference proteome</keyword>
<dbReference type="EMBL" id="PJQM01006946">
    <property type="protein sequence ID" value="RCH78866.1"/>
    <property type="molecule type" value="Genomic_DNA"/>
</dbReference>
<dbReference type="AlphaFoldDB" id="A0A367IML2"/>